<reference evidence="3 4" key="1">
    <citation type="submission" date="2017-02" db="EMBL/GenBank/DDBJ databases">
        <authorList>
            <person name="Peterson S.W."/>
        </authorList>
    </citation>
    <scope>NUCLEOTIDE SEQUENCE [LARGE SCALE GENOMIC DNA]</scope>
    <source>
        <strain evidence="3 4">SRS1_H2-8</strain>
    </source>
</reference>
<dbReference type="PANTHER" id="PTHR36578:SF1">
    <property type="entry name" value="APPLE DOMAIN-CONTAINING PROTEIN"/>
    <property type="match status" value="1"/>
</dbReference>
<proteinExistence type="predicted"/>
<evidence type="ECO:0000313" key="3">
    <source>
        <dbReference type="EMBL" id="SJX64943.1"/>
    </source>
</evidence>
<evidence type="ECO:0008006" key="5">
    <source>
        <dbReference type="Google" id="ProtNLM"/>
    </source>
</evidence>
<feature type="chain" id="PRO_5014835033" description="Apple domain-containing protein" evidence="2">
    <location>
        <begin position="18"/>
        <end position="613"/>
    </location>
</feature>
<accession>A0A2N8UKD3</accession>
<name>A0A2N8UKD3_9BASI</name>
<dbReference type="AlphaFoldDB" id="A0A2N8UKD3"/>
<protein>
    <recommendedName>
        <fullName evidence="5">Apple domain-containing protein</fullName>
    </recommendedName>
</protein>
<feature type="region of interest" description="Disordered" evidence="1">
    <location>
        <begin position="584"/>
        <end position="613"/>
    </location>
</feature>
<dbReference type="Proteomes" id="UP000239563">
    <property type="component" value="Chromosome XV"/>
</dbReference>
<feature type="signal peptide" evidence="2">
    <location>
        <begin position="1"/>
        <end position="17"/>
    </location>
</feature>
<dbReference type="EMBL" id="LT795068">
    <property type="protein sequence ID" value="SJX64943.1"/>
    <property type="molecule type" value="Genomic_DNA"/>
</dbReference>
<sequence>MKLSYLGLLALLSAALAAPAPGVIGAIDLGDLDDLPAPTQVPVEVAFTSVDLASVATSLAAAQSATADASGPTVIPLRKRQTTCKPFSNLASTSASIPSSADDFQKYVPWTTPASGLGWYGQPVYEGVNSVGPKNGLLGVYTYRTYDPSVCQAKCNSMSSCQSFAIWLERVPTQSYDASSCPNPPLDPAYQTKCLYYSYQLQTSDATNKGQWTNNRKFFVVQTGVKFFNRNNFVPKSVDGFSEPAGGYGTCAPLGVTEDGSDVTTTAGRFHVDVLALPSSPMATAIDPDFCATTCKSITSGSQADDQSGIKLNCNMFSLLLLRKNGKEAWQCQYWTKDLPDSRNTQCASNANVIASWKYVNPDKDAAPFVNTKAVLPLSSCTGSGEDTFGVRCIEDFNDVGGRSDFAGYGIEEYFDSTHFQSYTTKLVGFVAANGGQYWIHNTRFYQLDATYLAGTDGTFGLCYFPGTSACEWTASGFVFDLESIDMASWFVGEHSQAGDTLTLYGMRGGQAVTQGVTVQAQHQASQTFASLTGLLDLGFKKIDALKVVPSYDQNNFGYGWDFVAFDNMALTRYAVPAQRRGLSAGKREDVPEHGPSLLAVDAAAASTNTTTS</sequence>
<keyword evidence="2" id="KW-0732">Signal</keyword>
<evidence type="ECO:0000256" key="2">
    <source>
        <dbReference type="SAM" id="SignalP"/>
    </source>
</evidence>
<gene>
    <name evidence="3" type="ORF">SRS1_15769</name>
</gene>
<feature type="compositionally biased region" description="Low complexity" evidence="1">
    <location>
        <begin position="603"/>
        <end position="613"/>
    </location>
</feature>
<organism evidence="3 4">
    <name type="scientific">Sporisorium reilianum f. sp. reilianum</name>
    <dbReference type="NCBI Taxonomy" id="72559"/>
    <lineage>
        <taxon>Eukaryota</taxon>
        <taxon>Fungi</taxon>
        <taxon>Dikarya</taxon>
        <taxon>Basidiomycota</taxon>
        <taxon>Ustilaginomycotina</taxon>
        <taxon>Ustilaginomycetes</taxon>
        <taxon>Ustilaginales</taxon>
        <taxon>Ustilaginaceae</taxon>
        <taxon>Sporisorium</taxon>
    </lineage>
</organism>
<evidence type="ECO:0000256" key="1">
    <source>
        <dbReference type="SAM" id="MobiDB-lite"/>
    </source>
</evidence>
<evidence type="ECO:0000313" key="4">
    <source>
        <dbReference type="Proteomes" id="UP000239563"/>
    </source>
</evidence>
<dbReference type="PANTHER" id="PTHR36578">
    <property type="entry name" value="CHROMOSOME 15, WHOLE GENOME SHOTGUN SEQUENCE"/>
    <property type="match status" value="1"/>
</dbReference>